<protein>
    <submittedName>
        <fullName evidence="1">Uncharacterized protein</fullName>
    </submittedName>
</protein>
<accession>A0ABY4M3T0</accession>
<dbReference type="Proteomes" id="UP000830115">
    <property type="component" value="Chromosome"/>
</dbReference>
<keyword evidence="2" id="KW-1185">Reference proteome</keyword>
<proteinExistence type="predicted"/>
<evidence type="ECO:0000313" key="1">
    <source>
        <dbReference type="EMBL" id="UQA91051.1"/>
    </source>
</evidence>
<evidence type="ECO:0000313" key="2">
    <source>
        <dbReference type="Proteomes" id="UP000830115"/>
    </source>
</evidence>
<organism evidence="1 2">
    <name type="scientific">Streptomyces halobius</name>
    <dbReference type="NCBI Taxonomy" id="2879846"/>
    <lineage>
        <taxon>Bacteria</taxon>
        <taxon>Bacillati</taxon>
        <taxon>Actinomycetota</taxon>
        <taxon>Actinomycetes</taxon>
        <taxon>Kitasatosporales</taxon>
        <taxon>Streptomycetaceae</taxon>
        <taxon>Streptomyces</taxon>
    </lineage>
</organism>
<name>A0ABY4M3T0_9ACTN</name>
<dbReference type="RefSeq" id="WP_248861843.1">
    <property type="nucleotide sequence ID" value="NZ_CP086322.1"/>
</dbReference>
<dbReference type="EMBL" id="CP086322">
    <property type="protein sequence ID" value="UQA91051.1"/>
    <property type="molecule type" value="Genomic_DNA"/>
</dbReference>
<sequence length="66" mass="7854">MAVDVVSGRIELGGRELLNGRHRGMRWVWARRVMPQRRREDFDAWASFNVRITVMSRHVQVHRRGV</sequence>
<gene>
    <name evidence="1" type="ORF">K9S39_03400</name>
</gene>
<reference evidence="1" key="1">
    <citation type="submission" date="2021-10" db="EMBL/GenBank/DDBJ databases">
        <title>Streptomyces nigrumlapis sp.nov.,an antimicrobial producing actinobacterium isolated from Black Gobi rocks.</title>
        <authorList>
            <person name="Wen Y."/>
            <person name="Zhang W."/>
            <person name="Liu X.G."/>
        </authorList>
    </citation>
    <scope>NUCLEOTIDE SEQUENCE</scope>
    <source>
        <strain evidence="1">ST13-2-2</strain>
    </source>
</reference>